<accession>A0A7J9EE82</accession>
<organism evidence="1 2">
    <name type="scientific">Gossypium trilobum</name>
    <dbReference type="NCBI Taxonomy" id="34281"/>
    <lineage>
        <taxon>Eukaryota</taxon>
        <taxon>Viridiplantae</taxon>
        <taxon>Streptophyta</taxon>
        <taxon>Embryophyta</taxon>
        <taxon>Tracheophyta</taxon>
        <taxon>Spermatophyta</taxon>
        <taxon>Magnoliopsida</taxon>
        <taxon>eudicotyledons</taxon>
        <taxon>Gunneridae</taxon>
        <taxon>Pentapetalae</taxon>
        <taxon>rosids</taxon>
        <taxon>malvids</taxon>
        <taxon>Malvales</taxon>
        <taxon>Malvaceae</taxon>
        <taxon>Malvoideae</taxon>
        <taxon>Gossypium</taxon>
    </lineage>
</organism>
<gene>
    <name evidence="1" type="ORF">Gotri_019813</name>
</gene>
<feature type="non-terminal residue" evidence="1">
    <location>
        <position position="1"/>
    </location>
</feature>
<sequence length="129" mass="14466">FISLIPRLFPKTSPLKSCKDTLFSSEKHRIRIGIGIGVGFKAENLYIDEVKGVEILLHESEVGDYFQQLKNLHIQNGAMIQYIFEDNDDVHQIEFQVLSLTLQGLPNLISFCSQNKGSISTSPQGTTLL</sequence>
<protein>
    <submittedName>
        <fullName evidence="1">Uncharacterized protein</fullName>
    </submittedName>
</protein>
<evidence type="ECO:0000313" key="1">
    <source>
        <dbReference type="EMBL" id="MBA0771339.1"/>
    </source>
</evidence>
<reference evidence="1 2" key="1">
    <citation type="journal article" date="2019" name="Genome Biol. Evol.">
        <title>Insights into the evolution of the New World diploid cottons (Gossypium, subgenus Houzingenia) based on genome sequencing.</title>
        <authorList>
            <person name="Grover C.E."/>
            <person name="Arick M.A. 2nd"/>
            <person name="Thrash A."/>
            <person name="Conover J.L."/>
            <person name="Sanders W.S."/>
            <person name="Peterson D.G."/>
            <person name="Frelichowski J.E."/>
            <person name="Scheffler J.A."/>
            <person name="Scheffler B.E."/>
            <person name="Wendel J.F."/>
        </authorList>
    </citation>
    <scope>NUCLEOTIDE SEQUENCE [LARGE SCALE GENOMIC DNA]</scope>
    <source>
        <strain evidence="1">8</strain>
        <tissue evidence="1">Leaf</tissue>
    </source>
</reference>
<evidence type="ECO:0000313" key="2">
    <source>
        <dbReference type="Proteomes" id="UP000593568"/>
    </source>
</evidence>
<keyword evidence="2" id="KW-1185">Reference proteome</keyword>
<proteinExistence type="predicted"/>
<feature type="non-terminal residue" evidence="1">
    <location>
        <position position="129"/>
    </location>
</feature>
<dbReference type="EMBL" id="JABEZW010000007">
    <property type="protein sequence ID" value="MBA0771339.1"/>
    <property type="molecule type" value="Genomic_DNA"/>
</dbReference>
<comment type="caution">
    <text evidence="1">The sequence shown here is derived from an EMBL/GenBank/DDBJ whole genome shotgun (WGS) entry which is preliminary data.</text>
</comment>
<dbReference type="AlphaFoldDB" id="A0A7J9EE82"/>
<name>A0A7J9EE82_9ROSI</name>
<dbReference type="Proteomes" id="UP000593568">
    <property type="component" value="Unassembled WGS sequence"/>
</dbReference>